<keyword evidence="9" id="KW-1185">Reference proteome</keyword>
<keyword evidence="7" id="KW-0032">Aminotransferase</keyword>
<reference evidence="7 10" key="1">
    <citation type="submission" date="2018-11" db="EMBL/GenBank/DDBJ databases">
        <title>The genome of Variovorax sp T529.</title>
        <authorList>
            <person name="Gao J."/>
        </authorList>
    </citation>
    <scope>NUCLEOTIDE SEQUENCE [LARGE SCALE GENOMIC DNA]</scope>
    <source>
        <strain evidence="7 10">T529</strain>
    </source>
</reference>
<dbReference type="EMBL" id="RXFQ01000001">
    <property type="protein sequence ID" value="RSZ44764.1"/>
    <property type="molecule type" value="Genomic_DNA"/>
</dbReference>
<dbReference type="InterPro" id="IPR036388">
    <property type="entry name" value="WH-like_DNA-bd_sf"/>
</dbReference>
<comment type="caution">
    <text evidence="7">The sequence shown here is derived from an EMBL/GenBank/DDBJ whole genome shotgun (WGS) entry which is preliminary data.</text>
</comment>
<dbReference type="EMBL" id="RQXU01000002">
    <property type="protein sequence ID" value="RRH91499.1"/>
    <property type="molecule type" value="Genomic_DNA"/>
</dbReference>
<evidence type="ECO:0000259" key="6">
    <source>
        <dbReference type="PROSITE" id="PS50949"/>
    </source>
</evidence>
<reference evidence="8 9" key="2">
    <citation type="submission" date="2018-12" db="EMBL/GenBank/DDBJ databases">
        <title>The genome sequences of strain 502.</title>
        <authorList>
            <person name="Gao J."/>
            <person name="Sun J."/>
        </authorList>
    </citation>
    <scope>NUCLEOTIDE SEQUENCE [LARGE SCALE GENOMIC DNA]</scope>
    <source>
        <strain evidence="8 9">502</strain>
    </source>
</reference>
<keyword evidence="7" id="KW-0808">Transferase</keyword>
<keyword evidence="5" id="KW-0804">Transcription</keyword>
<protein>
    <submittedName>
        <fullName evidence="7">PLP-dependent aminotransferase family protein</fullName>
    </submittedName>
</protein>
<dbReference type="AlphaFoldDB" id="A0A3P3EYL3"/>
<evidence type="ECO:0000313" key="7">
    <source>
        <dbReference type="EMBL" id="RRH91499.1"/>
    </source>
</evidence>
<dbReference type="PANTHER" id="PTHR46577">
    <property type="entry name" value="HTH-TYPE TRANSCRIPTIONAL REGULATORY PROTEIN GABR"/>
    <property type="match status" value="1"/>
</dbReference>
<dbReference type="SMART" id="SM00345">
    <property type="entry name" value="HTH_GNTR"/>
    <property type="match status" value="1"/>
</dbReference>
<dbReference type="InterPro" id="IPR015424">
    <property type="entry name" value="PyrdxlP-dep_Trfase"/>
</dbReference>
<dbReference type="InterPro" id="IPR015421">
    <property type="entry name" value="PyrdxlP-dep_Trfase_major"/>
</dbReference>
<dbReference type="RefSeq" id="WP_124957257.1">
    <property type="nucleotide sequence ID" value="NZ_CBFHCE010000004.1"/>
</dbReference>
<dbReference type="Proteomes" id="UP000271590">
    <property type="component" value="Unassembled WGS sequence"/>
</dbReference>
<dbReference type="InterPro" id="IPR051446">
    <property type="entry name" value="HTH_trans_reg/aminotransferase"/>
</dbReference>
<keyword evidence="4" id="KW-0238">DNA-binding</keyword>
<feature type="domain" description="HTH gntR-type" evidence="6">
    <location>
        <begin position="6"/>
        <end position="74"/>
    </location>
</feature>
<dbReference type="GO" id="GO:0003700">
    <property type="term" value="F:DNA-binding transcription factor activity"/>
    <property type="evidence" value="ECO:0007669"/>
    <property type="project" value="InterPro"/>
</dbReference>
<dbReference type="Proteomes" id="UP000271137">
    <property type="component" value="Unassembled WGS sequence"/>
</dbReference>
<evidence type="ECO:0000256" key="1">
    <source>
        <dbReference type="ARBA" id="ARBA00005384"/>
    </source>
</evidence>
<dbReference type="Gene3D" id="3.90.1150.10">
    <property type="entry name" value="Aspartate Aminotransferase, domain 1"/>
    <property type="match status" value="1"/>
</dbReference>
<comment type="similarity">
    <text evidence="1">In the C-terminal section; belongs to the class-I pyridoxal-phosphate-dependent aminotransferase family.</text>
</comment>
<dbReference type="Pfam" id="PF00392">
    <property type="entry name" value="GntR"/>
    <property type="match status" value="1"/>
</dbReference>
<dbReference type="GO" id="GO:0008483">
    <property type="term" value="F:transaminase activity"/>
    <property type="evidence" value="ECO:0007669"/>
    <property type="project" value="UniProtKB-KW"/>
</dbReference>
<dbReference type="GO" id="GO:0003677">
    <property type="term" value="F:DNA binding"/>
    <property type="evidence" value="ECO:0007669"/>
    <property type="project" value="UniProtKB-KW"/>
</dbReference>
<dbReference type="PROSITE" id="PS50949">
    <property type="entry name" value="HTH_GNTR"/>
    <property type="match status" value="1"/>
</dbReference>
<dbReference type="InterPro" id="IPR015422">
    <property type="entry name" value="PyrdxlP-dep_Trfase_small"/>
</dbReference>
<evidence type="ECO:0000256" key="5">
    <source>
        <dbReference type="ARBA" id="ARBA00023163"/>
    </source>
</evidence>
<dbReference type="Gene3D" id="3.40.640.10">
    <property type="entry name" value="Type I PLP-dependent aspartate aminotransferase-like (Major domain)"/>
    <property type="match status" value="1"/>
</dbReference>
<evidence type="ECO:0000313" key="10">
    <source>
        <dbReference type="Proteomes" id="UP000271590"/>
    </source>
</evidence>
<dbReference type="CDD" id="cd00609">
    <property type="entry name" value="AAT_like"/>
    <property type="match status" value="1"/>
</dbReference>
<proteinExistence type="inferred from homology"/>
<dbReference type="SUPFAM" id="SSF46785">
    <property type="entry name" value="Winged helix' DNA-binding domain"/>
    <property type="match status" value="1"/>
</dbReference>
<evidence type="ECO:0000256" key="4">
    <source>
        <dbReference type="ARBA" id="ARBA00023125"/>
    </source>
</evidence>
<dbReference type="InterPro" id="IPR000524">
    <property type="entry name" value="Tscrpt_reg_HTH_GntR"/>
</dbReference>
<evidence type="ECO:0000256" key="3">
    <source>
        <dbReference type="ARBA" id="ARBA00023015"/>
    </source>
</evidence>
<dbReference type="Gene3D" id="1.10.10.10">
    <property type="entry name" value="Winged helix-like DNA-binding domain superfamily/Winged helix DNA-binding domain"/>
    <property type="match status" value="1"/>
</dbReference>
<dbReference type="InterPro" id="IPR004839">
    <property type="entry name" value="Aminotransferase_I/II_large"/>
</dbReference>
<dbReference type="InterPro" id="IPR036390">
    <property type="entry name" value="WH_DNA-bd_sf"/>
</dbReference>
<gene>
    <name evidence="7" type="ORF">EH244_04555</name>
    <name evidence="8" type="ORF">EJO66_01985</name>
</gene>
<accession>A0A3P3EYL3</accession>
<evidence type="ECO:0000313" key="9">
    <source>
        <dbReference type="Proteomes" id="UP000271137"/>
    </source>
</evidence>
<dbReference type="PANTHER" id="PTHR46577:SF2">
    <property type="entry name" value="TRANSCRIPTIONAL REGULATORY PROTEIN"/>
    <property type="match status" value="1"/>
</dbReference>
<organism evidence="7 10">
    <name type="scientific">Variovorax beijingensis</name>
    <dbReference type="NCBI Taxonomy" id="2496117"/>
    <lineage>
        <taxon>Bacteria</taxon>
        <taxon>Pseudomonadati</taxon>
        <taxon>Pseudomonadota</taxon>
        <taxon>Betaproteobacteria</taxon>
        <taxon>Burkholderiales</taxon>
        <taxon>Comamonadaceae</taxon>
        <taxon>Variovorax</taxon>
    </lineage>
</organism>
<evidence type="ECO:0000313" key="8">
    <source>
        <dbReference type="EMBL" id="RSZ44764.1"/>
    </source>
</evidence>
<dbReference type="Pfam" id="PF00155">
    <property type="entry name" value="Aminotran_1_2"/>
    <property type="match status" value="1"/>
</dbReference>
<name>A0A3P3EYL3_9BURK</name>
<sequence length="487" mass="52665">MSQSPRFRYEEVADFVAALAGRGTLKPGARAPSLREISTLQRTSLSTAVQAYRLLEDRGILEVRPQSGYYVAKAPPALPVPTTARHSIRPAKVELSGLMLDLLKHASDEAFVPLGCAIPNQRLLSSSRLDLVLARTARVKGSQCNTYSPPHGEMPLRLEIARRALRFGQVLAPDDIAITCGCTEALALALDAVTEPGDTVAIESPTYFGLLQVLRAKRLKVVELPTDADTGVAVDALREVVASGKVRACVLASSFSNPLGCTMPEENKRAVLRLLAEHGVPLIEDDVYGDVHFGEERPPPFSALDTHDNVIYCGSFSKTLAPGYRIGWIATRRHMARVLETKFATSLATPVLTQVALATFLSNGDYDRHLRRVRREFADTLARMTHVIEQAFPPGTKVSRPAGNFVLWVELPEPADTRLLFSQALEKGICFAPGVVFSASGKYAHCLRLSGGHGWDARIEKGLRTLGAMAGRGAGLAGSGKKLVRSG</sequence>
<dbReference type="GO" id="GO:0030170">
    <property type="term" value="F:pyridoxal phosphate binding"/>
    <property type="evidence" value="ECO:0007669"/>
    <property type="project" value="InterPro"/>
</dbReference>
<evidence type="ECO:0000256" key="2">
    <source>
        <dbReference type="ARBA" id="ARBA00022898"/>
    </source>
</evidence>
<dbReference type="CDD" id="cd07377">
    <property type="entry name" value="WHTH_GntR"/>
    <property type="match status" value="1"/>
</dbReference>
<keyword evidence="3" id="KW-0805">Transcription regulation</keyword>
<keyword evidence="2" id="KW-0663">Pyridoxal phosphate</keyword>
<dbReference type="SUPFAM" id="SSF53383">
    <property type="entry name" value="PLP-dependent transferases"/>
    <property type="match status" value="1"/>
</dbReference>